<sequence length="241" mass="26769">MSAEFSYTRAAPLTSWVQRLNHQALGYVDLIVTDQRDCKIDQGSVPGRGVPFSILVHPRLDNYCRFARCTLYCSPENEILHEQGTGRYSARGHKAARRCFEAATKGHNYVSKAPSSSKKPKPTLQLPAPNVSSVDLDSRYSKKEHKEENKLRKENKESDEASKEIPRPIPDGEFELVLLGEDPSKGVKIGTGLPDLAKEQLKPCLRENADLFAWSATEMPDLDPKVACHQLTIDPAASVVV</sequence>
<protein>
    <submittedName>
        <fullName evidence="2">Uncharacterized protein</fullName>
    </submittedName>
</protein>
<evidence type="ECO:0000313" key="3">
    <source>
        <dbReference type="Proteomes" id="UP000265520"/>
    </source>
</evidence>
<feature type="region of interest" description="Disordered" evidence="1">
    <location>
        <begin position="109"/>
        <end position="168"/>
    </location>
</feature>
<accession>A0A392PAW0</accession>
<evidence type="ECO:0000313" key="2">
    <source>
        <dbReference type="EMBL" id="MCI08609.1"/>
    </source>
</evidence>
<reference evidence="2 3" key="1">
    <citation type="journal article" date="2018" name="Front. Plant Sci.">
        <title>Red Clover (Trifolium pratense) and Zigzag Clover (T. medium) - A Picture of Genomic Similarities and Differences.</title>
        <authorList>
            <person name="Dluhosova J."/>
            <person name="Istvanek J."/>
            <person name="Nedelnik J."/>
            <person name="Repkova J."/>
        </authorList>
    </citation>
    <scope>NUCLEOTIDE SEQUENCE [LARGE SCALE GENOMIC DNA]</scope>
    <source>
        <strain evidence="3">cv. 10/8</strain>
        <tissue evidence="2">Leaf</tissue>
    </source>
</reference>
<feature type="non-terminal residue" evidence="2">
    <location>
        <position position="241"/>
    </location>
</feature>
<proteinExistence type="predicted"/>
<name>A0A392PAW0_9FABA</name>
<comment type="caution">
    <text evidence="2">The sequence shown here is derived from an EMBL/GenBank/DDBJ whole genome shotgun (WGS) entry which is preliminary data.</text>
</comment>
<dbReference type="AlphaFoldDB" id="A0A392PAW0"/>
<keyword evidence="3" id="KW-1185">Reference proteome</keyword>
<feature type="compositionally biased region" description="Basic and acidic residues" evidence="1">
    <location>
        <begin position="136"/>
        <end position="166"/>
    </location>
</feature>
<evidence type="ECO:0000256" key="1">
    <source>
        <dbReference type="SAM" id="MobiDB-lite"/>
    </source>
</evidence>
<dbReference type="EMBL" id="LXQA010069618">
    <property type="protein sequence ID" value="MCI08609.1"/>
    <property type="molecule type" value="Genomic_DNA"/>
</dbReference>
<organism evidence="2 3">
    <name type="scientific">Trifolium medium</name>
    <dbReference type="NCBI Taxonomy" id="97028"/>
    <lineage>
        <taxon>Eukaryota</taxon>
        <taxon>Viridiplantae</taxon>
        <taxon>Streptophyta</taxon>
        <taxon>Embryophyta</taxon>
        <taxon>Tracheophyta</taxon>
        <taxon>Spermatophyta</taxon>
        <taxon>Magnoliopsida</taxon>
        <taxon>eudicotyledons</taxon>
        <taxon>Gunneridae</taxon>
        <taxon>Pentapetalae</taxon>
        <taxon>rosids</taxon>
        <taxon>fabids</taxon>
        <taxon>Fabales</taxon>
        <taxon>Fabaceae</taxon>
        <taxon>Papilionoideae</taxon>
        <taxon>50 kb inversion clade</taxon>
        <taxon>NPAAA clade</taxon>
        <taxon>Hologalegina</taxon>
        <taxon>IRL clade</taxon>
        <taxon>Trifolieae</taxon>
        <taxon>Trifolium</taxon>
    </lineage>
</organism>
<dbReference type="Proteomes" id="UP000265520">
    <property type="component" value="Unassembled WGS sequence"/>
</dbReference>